<dbReference type="InterPro" id="IPR050160">
    <property type="entry name" value="MHC/Immunoglobulin"/>
</dbReference>
<evidence type="ECO:0000256" key="8">
    <source>
        <dbReference type="ARBA" id="ARBA00023180"/>
    </source>
</evidence>
<keyword evidence="7" id="KW-1015">Disulfide bond</keyword>
<feature type="domain" description="Ig-like" evidence="12">
    <location>
        <begin position="119"/>
        <end position="201"/>
    </location>
</feature>
<keyword evidence="9" id="KW-0491">MHC II</keyword>
<evidence type="ECO:0000256" key="4">
    <source>
        <dbReference type="ARBA" id="ARBA00022989"/>
    </source>
</evidence>
<feature type="chain" id="PRO_5007492438" evidence="11">
    <location>
        <begin position="26"/>
        <end position="266"/>
    </location>
</feature>
<evidence type="ECO:0000256" key="9">
    <source>
        <dbReference type="ARBA" id="ARBA00023182"/>
    </source>
</evidence>
<keyword evidence="6 10" id="KW-0472">Membrane</keyword>
<dbReference type="InterPro" id="IPR036179">
    <property type="entry name" value="Ig-like_dom_sf"/>
</dbReference>
<organism evidence="13">
    <name type="scientific">Rhinella marina</name>
    <name type="common">Cane toad</name>
    <name type="synonym">Bufo marinus</name>
    <dbReference type="NCBI Taxonomy" id="8386"/>
    <lineage>
        <taxon>Eukaryota</taxon>
        <taxon>Metazoa</taxon>
        <taxon>Chordata</taxon>
        <taxon>Craniata</taxon>
        <taxon>Vertebrata</taxon>
        <taxon>Euteleostomi</taxon>
        <taxon>Amphibia</taxon>
        <taxon>Batrachia</taxon>
        <taxon>Anura</taxon>
        <taxon>Neobatrachia</taxon>
        <taxon>Hyloidea</taxon>
        <taxon>Bufonidae</taxon>
        <taxon>Rhinella</taxon>
    </lineage>
</organism>
<dbReference type="GO" id="GO:0002250">
    <property type="term" value="P:adaptive immune response"/>
    <property type="evidence" value="ECO:0007669"/>
    <property type="project" value="UniProtKB-KW"/>
</dbReference>
<protein>
    <submittedName>
        <fullName evidence="13">MHC class II beta chain</fullName>
    </submittedName>
</protein>
<evidence type="ECO:0000256" key="6">
    <source>
        <dbReference type="ARBA" id="ARBA00023136"/>
    </source>
</evidence>
<dbReference type="GO" id="GO:0042613">
    <property type="term" value="C:MHC class II protein complex"/>
    <property type="evidence" value="ECO:0007669"/>
    <property type="project" value="UniProtKB-KW"/>
</dbReference>
<dbReference type="SUPFAM" id="SSF54452">
    <property type="entry name" value="MHC antigen-recognition domain"/>
    <property type="match status" value="1"/>
</dbReference>
<reference evidence="13" key="1">
    <citation type="submission" date="2015-03" db="EMBL/GenBank/DDBJ databases">
        <title>Molecular characterization of MHC class II in the Australian invasive cane toad reveals multiple splice variants.</title>
        <authorList>
            <person name="Lillie M."/>
            <person name="Shine R."/>
            <person name="Belov K."/>
        </authorList>
    </citation>
    <scope>NUCLEOTIDE SEQUENCE</scope>
</reference>
<keyword evidence="8" id="KW-0325">Glycoprotein</keyword>
<dbReference type="InterPro" id="IPR007110">
    <property type="entry name" value="Ig-like_dom"/>
</dbReference>
<dbReference type="InterPro" id="IPR003597">
    <property type="entry name" value="Ig_C1-set"/>
</dbReference>
<dbReference type="Pfam" id="PF00969">
    <property type="entry name" value="MHC_II_beta"/>
    <property type="match status" value="1"/>
</dbReference>
<dbReference type="SUPFAM" id="SSF48726">
    <property type="entry name" value="Immunoglobulin"/>
    <property type="match status" value="1"/>
</dbReference>
<dbReference type="InterPro" id="IPR014745">
    <property type="entry name" value="MHC_II_a/b_N"/>
</dbReference>
<dbReference type="Pfam" id="PF07654">
    <property type="entry name" value="C1-set"/>
    <property type="match status" value="1"/>
</dbReference>
<dbReference type="PROSITE" id="PS50835">
    <property type="entry name" value="IG_LIKE"/>
    <property type="match status" value="1"/>
</dbReference>
<evidence type="ECO:0000313" key="13">
    <source>
        <dbReference type="EMBL" id="AMD82119.1"/>
    </source>
</evidence>
<evidence type="ECO:0000256" key="2">
    <source>
        <dbReference type="ARBA" id="ARBA00022692"/>
    </source>
</evidence>
<dbReference type="PROSITE" id="PS00290">
    <property type="entry name" value="IG_MHC"/>
    <property type="match status" value="1"/>
</dbReference>
<dbReference type="EMBL" id="KP995700">
    <property type="protein sequence ID" value="AMD82119.1"/>
    <property type="molecule type" value="mRNA"/>
</dbReference>
<dbReference type="Gene3D" id="2.60.40.10">
    <property type="entry name" value="Immunoglobulins"/>
    <property type="match status" value="1"/>
</dbReference>
<dbReference type="PANTHER" id="PTHR19944">
    <property type="entry name" value="MHC CLASS II-RELATED"/>
    <property type="match status" value="1"/>
</dbReference>
<dbReference type="Gene3D" id="3.10.320.10">
    <property type="entry name" value="Class II Histocompatibility Antigen, M Beta Chain, Chain B, domain 1"/>
    <property type="match status" value="1"/>
</dbReference>
<evidence type="ECO:0000256" key="7">
    <source>
        <dbReference type="ARBA" id="ARBA00023157"/>
    </source>
</evidence>
<keyword evidence="5" id="KW-1064">Adaptive immunity</keyword>
<accession>A0A141QRY9</accession>
<name>A0A141QRY9_RHIMB</name>
<evidence type="ECO:0000256" key="5">
    <source>
        <dbReference type="ARBA" id="ARBA00023130"/>
    </source>
</evidence>
<evidence type="ECO:0000256" key="3">
    <source>
        <dbReference type="ARBA" id="ARBA00022859"/>
    </source>
</evidence>
<keyword evidence="4 10" id="KW-1133">Transmembrane helix</keyword>
<dbReference type="InterPro" id="IPR003006">
    <property type="entry name" value="Ig/MHC_CS"/>
</dbReference>
<dbReference type="SMART" id="SM00921">
    <property type="entry name" value="MHC_II_beta"/>
    <property type="match status" value="1"/>
</dbReference>
<comment type="subcellular location">
    <subcellularLocation>
        <location evidence="1">Membrane</location>
        <topology evidence="1">Single-pass type I membrane protein</topology>
    </subcellularLocation>
</comment>
<proteinExistence type="evidence at transcript level"/>
<dbReference type="InterPro" id="IPR000353">
    <property type="entry name" value="MHC_II_b_N"/>
</dbReference>
<keyword evidence="11" id="KW-0732">Signal</keyword>
<keyword evidence="3" id="KW-0391">Immunity</keyword>
<evidence type="ECO:0000256" key="11">
    <source>
        <dbReference type="SAM" id="SignalP"/>
    </source>
</evidence>
<evidence type="ECO:0000256" key="1">
    <source>
        <dbReference type="ARBA" id="ARBA00004479"/>
    </source>
</evidence>
<feature type="transmembrane region" description="Helical" evidence="10">
    <location>
        <begin position="225"/>
        <end position="246"/>
    </location>
</feature>
<dbReference type="InterPro" id="IPR013783">
    <property type="entry name" value="Ig-like_fold"/>
</dbReference>
<evidence type="ECO:0000256" key="10">
    <source>
        <dbReference type="SAM" id="Phobius"/>
    </source>
</evidence>
<dbReference type="PANTHER" id="PTHR19944:SF99">
    <property type="entry name" value="HLA CLASS II HISTOCOMPATIBILITY ANTIGEN, DRB1 BETA CHAIN"/>
    <property type="match status" value="1"/>
</dbReference>
<dbReference type="SMART" id="SM00407">
    <property type="entry name" value="IGc1"/>
    <property type="match status" value="1"/>
</dbReference>
<evidence type="ECO:0000259" key="12">
    <source>
        <dbReference type="PROSITE" id="PS50835"/>
    </source>
</evidence>
<keyword evidence="2 10" id="KW-0812">Transmembrane</keyword>
<feature type="signal peptide" evidence="11">
    <location>
        <begin position="1"/>
        <end position="25"/>
    </location>
</feature>
<dbReference type="FunFam" id="3.10.320.10:FF:000001">
    <property type="entry name" value="HLA class II histocompatibility antigen, DRB1-1 beta chain"/>
    <property type="match status" value="1"/>
</dbReference>
<sequence length="266" mass="30933">MGTFYCISFMFFILLIRLDFCRSSAAVDYMTEQKAECHYVNGTQQVRYLDRYFYNQEEFVYFDSDKGYFIAKTEFGKPDADYWNKNKDIIEDEKSAVETYCIPNYGVWKEGAIERKVKPEIVVSLMPNHEEPRTVHHILQCNVFGFYPSEVEVKWYRNGQEETELVTSSALFQNGDWSFRILVMLETEIHKGDTFTCEVHHISLEAPHRVDWHPQMSDSAKSKRATGIGGIVLGTAFLIVGVVIYMRGRKAKTPFRGPQSEHFIHT</sequence>
<dbReference type="AlphaFoldDB" id="A0A141QRY9"/>
<gene>
    <name evidence="13" type="primary">RhmaDAB</name>
</gene>
<dbReference type="GO" id="GO:0002504">
    <property type="term" value="P:antigen processing and presentation of peptide or polysaccharide antigen via MHC class II"/>
    <property type="evidence" value="ECO:0007669"/>
    <property type="project" value="UniProtKB-KW"/>
</dbReference>
<dbReference type="InterPro" id="IPR011162">
    <property type="entry name" value="MHC_I/II-like_Ag-recog"/>
</dbReference>